<dbReference type="EMBL" id="JBGFUD010007619">
    <property type="protein sequence ID" value="MFH4981649.1"/>
    <property type="molecule type" value="Genomic_DNA"/>
</dbReference>
<sequence length="105" mass="12130">MELRVATRTVGRTVALYPAYAGITYRRTIMLEEILDDRPLQLIHLLLRPLPLLFSADTLPCTFPVRRLYSLVGASLERFSTVCRATACEFTHYSQHQLSLHYINY</sequence>
<organism evidence="1 2">
    <name type="scientific">Gnathostoma spinigerum</name>
    <dbReference type="NCBI Taxonomy" id="75299"/>
    <lineage>
        <taxon>Eukaryota</taxon>
        <taxon>Metazoa</taxon>
        <taxon>Ecdysozoa</taxon>
        <taxon>Nematoda</taxon>
        <taxon>Chromadorea</taxon>
        <taxon>Rhabditida</taxon>
        <taxon>Spirurina</taxon>
        <taxon>Gnathostomatomorpha</taxon>
        <taxon>Gnathostomatoidea</taxon>
        <taxon>Gnathostomatidae</taxon>
        <taxon>Gnathostoma</taxon>
    </lineage>
</organism>
<keyword evidence="2" id="KW-1185">Reference proteome</keyword>
<reference evidence="1 2" key="1">
    <citation type="submission" date="2024-08" db="EMBL/GenBank/DDBJ databases">
        <title>Gnathostoma spinigerum genome.</title>
        <authorList>
            <person name="Gonzalez-Bertolin B."/>
            <person name="Monzon S."/>
            <person name="Zaballos A."/>
            <person name="Jimenez P."/>
            <person name="Dekumyoy P."/>
            <person name="Varona S."/>
            <person name="Cuesta I."/>
            <person name="Sumanam S."/>
            <person name="Adisakwattana P."/>
            <person name="Gasser R.B."/>
            <person name="Hernandez-Gonzalez A."/>
            <person name="Young N.D."/>
            <person name="Perteguer M.J."/>
        </authorList>
    </citation>
    <scope>NUCLEOTIDE SEQUENCE [LARGE SCALE GENOMIC DNA]</scope>
    <source>
        <strain evidence="1">AL3</strain>
        <tissue evidence="1">Liver</tissue>
    </source>
</reference>
<evidence type="ECO:0000313" key="1">
    <source>
        <dbReference type="EMBL" id="MFH4981649.1"/>
    </source>
</evidence>
<evidence type="ECO:0000313" key="2">
    <source>
        <dbReference type="Proteomes" id="UP001608902"/>
    </source>
</evidence>
<comment type="caution">
    <text evidence="1">The sequence shown here is derived from an EMBL/GenBank/DDBJ whole genome shotgun (WGS) entry which is preliminary data.</text>
</comment>
<accession>A0ABD6EWK8</accession>
<name>A0ABD6EWK8_9BILA</name>
<dbReference type="Proteomes" id="UP001608902">
    <property type="component" value="Unassembled WGS sequence"/>
</dbReference>
<proteinExistence type="predicted"/>
<gene>
    <name evidence="1" type="ORF">AB6A40_008358</name>
</gene>
<protein>
    <submittedName>
        <fullName evidence="1">Uncharacterized protein</fullName>
    </submittedName>
</protein>
<dbReference type="AlphaFoldDB" id="A0ABD6EWK8"/>